<dbReference type="EC" id="2.1.1.14" evidence="1"/>
<proteinExistence type="predicted"/>
<accession>A0A380FDA4</accession>
<dbReference type="EMBL" id="UHDK01000001">
    <property type="protein sequence ID" value="SUM31204.1"/>
    <property type="molecule type" value="Genomic_DNA"/>
</dbReference>
<keyword evidence="1" id="KW-0808">Transferase</keyword>
<dbReference type="GO" id="GO:0032259">
    <property type="term" value="P:methylation"/>
    <property type="evidence" value="ECO:0007669"/>
    <property type="project" value="UniProtKB-KW"/>
</dbReference>
<name>A0A380FDA4_STAGA</name>
<evidence type="ECO:0000313" key="2">
    <source>
        <dbReference type="Proteomes" id="UP000255277"/>
    </source>
</evidence>
<evidence type="ECO:0000313" key="1">
    <source>
        <dbReference type="EMBL" id="SUM31204.1"/>
    </source>
</evidence>
<sequence>MTIQTSNLGFPRLGRKREWKKSDRRILVKESRLRHITPTIN</sequence>
<protein>
    <submittedName>
        <fullName evidence="1">5-methyltetrahydropteroyltriglutamate--homocysteine S-methyltransferase</fullName>
        <ecNumber evidence="1">2.1.1.14</ecNumber>
    </submittedName>
</protein>
<dbReference type="GO" id="GO:0003871">
    <property type="term" value="F:5-methyltetrahydropteroyltriglutamate-homocysteine S-methyltransferase activity"/>
    <property type="evidence" value="ECO:0007669"/>
    <property type="project" value="UniProtKB-EC"/>
</dbReference>
<dbReference type="Proteomes" id="UP000255277">
    <property type="component" value="Unassembled WGS sequence"/>
</dbReference>
<keyword evidence="1" id="KW-0489">Methyltransferase</keyword>
<organism evidence="1 2">
    <name type="scientific">Staphylococcus gallinarum</name>
    <dbReference type="NCBI Taxonomy" id="1293"/>
    <lineage>
        <taxon>Bacteria</taxon>
        <taxon>Bacillati</taxon>
        <taxon>Bacillota</taxon>
        <taxon>Bacilli</taxon>
        <taxon>Bacillales</taxon>
        <taxon>Staphylococcaceae</taxon>
        <taxon>Staphylococcus</taxon>
    </lineage>
</organism>
<reference evidence="1 2" key="1">
    <citation type="submission" date="2018-06" db="EMBL/GenBank/DDBJ databases">
        <authorList>
            <consortium name="Pathogen Informatics"/>
            <person name="Doyle S."/>
        </authorList>
    </citation>
    <scope>NUCLEOTIDE SEQUENCE [LARGE SCALE GENOMIC DNA]</scope>
    <source>
        <strain evidence="1 2">NCTC12195</strain>
    </source>
</reference>
<gene>
    <name evidence="1" type="primary">metE_5</name>
    <name evidence="1" type="ORF">NCTC12195_00610</name>
</gene>
<dbReference type="AlphaFoldDB" id="A0A380FDA4"/>